<sequence>MQFTTLFVAASALVAGASAHYNGTVVYTTEVHTAYTTVCPEATEVSFNGVTYTVSEATTLTITNCPCTVVKPVTTYSSVYCSTCPSAPAAPPVYVNSTGPAAPAPPAATTSAPVAVGTGAGVPSASSTPFLPANSGNRVVVASGAGLAGLLGLAAYIL</sequence>
<proteinExistence type="predicted"/>
<feature type="signal peptide" evidence="1">
    <location>
        <begin position="1"/>
        <end position="19"/>
    </location>
</feature>
<gene>
    <name evidence="2" type="ORF">B7463_g11314</name>
</gene>
<evidence type="ECO:0000256" key="1">
    <source>
        <dbReference type="SAM" id="SignalP"/>
    </source>
</evidence>
<dbReference type="GO" id="GO:0005199">
    <property type="term" value="F:structural constituent of cell wall"/>
    <property type="evidence" value="ECO:0007669"/>
    <property type="project" value="InterPro"/>
</dbReference>
<feature type="chain" id="PRO_5017773720" description="Clock-controlled protein 6" evidence="1">
    <location>
        <begin position="20"/>
        <end position="158"/>
    </location>
</feature>
<feature type="non-terminal residue" evidence="2">
    <location>
        <position position="1"/>
    </location>
</feature>
<name>A0A3E2GVI3_SCYLI</name>
<reference evidence="2 3" key="1">
    <citation type="submission" date="2018-05" db="EMBL/GenBank/DDBJ databases">
        <title>Draft genome sequence of Scytalidium lignicola DSM 105466, a ubiquitous saprotrophic fungus.</title>
        <authorList>
            <person name="Buettner E."/>
            <person name="Gebauer A.M."/>
            <person name="Hofrichter M."/>
            <person name="Liers C."/>
            <person name="Kellner H."/>
        </authorList>
    </citation>
    <scope>NUCLEOTIDE SEQUENCE [LARGE SCALE GENOMIC DNA]</scope>
    <source>
        <strain evidence="2 3">DSM 105466</strain>
    </source>
</reference>
<accession>A0A3E2GVI3</accession>
<feature type="non-terminal residue" evidence="2">
    <location>
        <position position="158"/>
    </location>
</feature>
<dbReference type="GO" id="GO:0031505">
    <property type="term" value="P:fungal-type cell wall organization"/>
    <property type="evidence" value="ECO:0007669"/>
    <property type="project" value="InterPro"/>
</dbReference>
<dbReference type="GO" id="GO:0009277">
    <property type="term" value="C:fungal-type cell wall"/>
    <property type="evidence" value="ECO:0007669"/>
    <property type="project" value="TreeGrafter"/>
</dbReference>
<dbReference type="OrthoDB" id="4094614at2759"/>
<comment type="caution">
    <text evidence="2">The sequence shown here is derived from an EMBL/GenBank/DDBJ whole genome shotgun (WGS) entry which is preliminary data.</text>
</comment>
<organism evidence="2 3">
    <name type="scientific">Scytalidium lignicola</name>
    <name type="common">Hyphomycete</name>
    <dbReference type="NCBI Taxonomy" id="5539"/>
    <lineage>
        <taxon>Eukaryota</taxon>
        <taxon>Fungi</taxon>
        <taxon>Dikarya</taxon>
        <taxon>Ascomycota</taxon>
        <taxon>Pezizomycotina</taxon>
        <taxon>Leotiomycetes</taxon>
        <taxon>Leotiomycetes incertae sedis</taxon>
        <taxon>Scytalidium</taxon>
    </lineage>
</organism>
<evidence type="ECO:0000313" key="3">
    <source>
        <dbReference type="Proteomes" id="UP000258309"/>
    </source>
</evidence>
<dbReference type="PANTHER" id="PTHR35523:SF1">
    <property type="entry name" value="CELL WALL PROTEIN SED1"/>
    <property type="match status" value="1"/>
</dbReference>
<evidence type="ECO:0000313" key="2">
    <source>
        <dbReference type="EMBL" id="RFU25022.1"/>
    </source>
</evidence>
<dbReference type="Proteomes" id="UP000258309">
    <property type="component" value="Unassembled WGS sequence"/>
</dbReference>
<dbReference type="STRING" id="5539.A0A3E2GVI3"/>
<protein>
    <recommendedName>
        <fullName evidence="4">Clock-controlled protein 6</fullName>
    </recommendedName>
</protein>
<dbReference type="OMA" id="CTITRPV"/>
<dbReference type="EMBL" id="NCSJ02000373">
    <property type="protein sequence ID" value="RFU25022.1"/>
    <property type="molecule type" value="Genomic_DNA"/>
</dbReference>
<keyword evidence="3" id="KW-1185">Reference proteome</keyword>
<keyword evidence="1" id="KW-0732">Signal</keyword>
<dbReference type="PANTHER" id="PTHR35523">
    <property type="entry name" value="CELL WALL PROTEIN SED1"/>
    <property type="match status" value="1"/>
</dbReference>
<evidence type="ECO:0008006" key="4">
    <source>
        <dbReference type="Google" id="ProtNLM"/>
    </source>
</evidence>
<dbReference type="InterPro" id="IPR038843">
    <property type="entry name" value="Sed1/Spi1"/>
</dbReference>
<dbReference type="AlphaFoldDB" id="A0A3E2GVI3"/>